<evidence type="ECO:0000256" key="1">
    <source>
        <dbReference type="ARBA" id="ARBA00022801"/>
    </source>
</evidence>
<dbReference type="Gene3D" id="3.40.50.1820">
    <property type="entry name" value="alpha/beta hydrolase"/>
    <property type="match status" value="1"/>
</dbReference>
<dbReference type="PANTHER" id="PTHR43329">
    <property type="entry name" value="EPOXIDE HYDROLASE"/>
    <property type="match status" value="1"/>
</dbReference>
<dbReference type="PRINTS" id="PR00412">
    <property type="entry name" value="EPOXHYDRLASE"/>
</dbReference>
<evidence type="ECO:0000313" key="5">
    <source>
        <dbReference type="Proteomes" id="UP000766486"/>
    </source>
</evidence>
<dbReference type="InterPro" id="IPR029058">
    <property type="entry name" value="AB_hydrolase_fold"/>
</dbReference>
<dbReference type="InterPro" id="IPR000073">
    <property type="entry name" value="AB_hydrolase_1"/>
</dbReference>
<evidence type="ECO:0000256" key="2">
    <source>
        <dbReference type="ARBA" id="ARBA00038334"/>
    </source>
</evidence>
<comment type="similarity">
    <text evidence="2">Belongs to the AB hydrolase superfamily. Epoxide hydrolase family.</text>
</comment>
<protein>
    <recommendedName>
        <fullName evidence="3">AB hydrolase-1 domain-containing protein</fullName>
    </recommendedName>
</protein>
<accession>A0ABY6UVC2</accession>
<dbReference type="SUPFAM" id="SSF53474">
    <property type="entry name" value="alpha/beta-Hydrolases"/>
    <property type="match status" value="1"/>
</dbReference>
<dbReference type="InterPro" id="IPR000639">
    <property type="entry name" value="Epox_hydrolase-like"/>
</dbReference>
<name>A0ABY6UVC2_BIOOC</name>
<reference evidence="4 5" key="1">
    <citation type="submission" date="2019-06" db="EMBL/GenBank/DDBJ databases">
        <authorList>
            <person name="Broberg M."/>
        </authorList>
    </citation>
    <scope>NUCLEOTIDE SEQUENCE [LARGE SCALE GENOMIC DNA]</scope>
</reference>
<sequence length="530" mass="59274">MNQDTPPERENFTSPDSGHEYSFVYIPATSPSYPTLLFLHGFPSQLNDWAFQIAYFSSHGYGVVAPDLLGYGQSSKPDDAAQYRLKLISDDIYRLLDHLDLSSVVGVGHDFGATLLSRMVAYEPTRWSALVFLAVGPPQMGTPFDLDMINSMTKDFLGYELLGYITWLGGDEAEEAQVTLESHPEAAMSLVFPADQSVWEEWYRPLGKMKQFVAEDRRVAVGSWYTSNLQQLHLDSFAQKDGYKGAVRWYKMWKQNLFLPDEAGYKSFKTDLPVLFIGDSNSAQQQDMLKAWAPGMKSVQLEAGHWPFSRSNRKLVNTTLQTLVHGFSILIKWHSHLPAVHQIRLVFSIVQLSLNCRRENFDELHMTLATFNELLAHCHDKSMQSRLGGTVIGRANEGRDEPKGSRHENQMGLMREKGGSDVNCGGIIRRDLKIKLGEIDGLRGCKVKCSLDAGIDDHTVEVRMSPGDSPCKIRDCRQIAQVESVGYGVFATVSPNEIVKPVLPAANNNDMSALGYEFGSEGLAYARRST</sequence>
<dbReference type="EMBL" id="CABFNS010000873">
    <property type="protein sequence ID" value="VUC33927.1"/>
    <property type="molecule type" value="Genomic_DNA"/>
</dbReference>
<dbReference type="Pfam" id="PF00561">
    <property type="entry name" value="Abhydrolase_1"/>
    <property type="match status" value="1"/>
</dbReference>
<keyword evidence="1" id="KW-0378">Hydrolase</keyword>
<organism evidence="4 5">
    <name type="scientific">Bionectria ochroleuca</name>
    <name type="common">Gliocladium roseum</name>
    <dbReference type="NCBI Taxonomy" id="29856"/>
    <lineage>
        <taxon>Eukaryota</taxon>
        <taxon>Fungi</taxon>
        <taxon>Dikarya</taxon>
        <taxon>Ascomycota</taxon>
        <taxon>Pezizomycotina</taxon>
        <taxon>Sordariomycetes</taxon>
        <taxon>Hypocreomycetidae</taxon>
        <taxon>Hypocreales</taxon>
        <taxon>Bionectriaceae</taxon>
        <taxon>Clonostachys</taxon>
    </lineage>
</organism>
<feature type="domain" description="AB hydrolase-1" evidence="3">
    <location>
        <begin position="34"/>
        <end position="308"/>
    </location>
</feature>
<evidence type="ECO:0000259" key="3">
    <source>
        <dbReference type="Pfam" id="PF00561"/>
    </source>
</evidence>
<evidence type="ECO:0000313" key="4">
    <source>
        <dbReference type="EMBL" id="VUC33927.1"/>
    </source>
</evidence>
<gene>
    <name evidence="4" type="ORF">CLO192961_LOCUS367119</name>
</gene>
<proteinExistence type="inferred from homology"/>
<keyword evidence="5" id="KW-1185">Reference proteome</keyword>
<comment type="caution">
    <text evidence="4">The sequence shown here is derived from an EMBL/GenBank/DDBJ whole genome shotgun (WGS) entry which is preliminary data.</text>
</comment>
<dbReference type="Proteomes" id="UP000766486">
    <property type="component" value="Unassembled WGS sequence"/>
</dbReference>